<evidence type="ECO:0000256" key="1">
    <source>
        <dbReference type="PIRSR" id="PIRSR000440-1"/>
    </source>
</evidence>
<accession>A0A9D2MXT8</accession>
<reference evidence="2" key="1">
    <citation type="journal article" date="2021" name="PeerJ">
        <title>Extensive microbial diversity within the chicken gut microbiome revealed by metagenomics and culture.</title>
        <authorList>
            <person name="Gilroy R."/>
            <person name="Ravi A."/>
            <person name="Getino M."/>
            <person name="Pursley I."/>
            <person name="Horton D.L."/>
            <person name="Alikhan N.F."/>
            <person name="Baker D."/>
            <person name="Gharbi K."/>
            <person name="Hall N."/>
            <person name="Watson M."/>
            <person name="Adriaenssens E.M."/>
            <person name="Foster-Nyarko E."/>
            <person name="Jarju S."/>
            <person name="Secka A."/>
            <person name="Antonio M."/>
            <person name="Oren A."/>
            <person name="Chaudhuri R.R."/>
            <person name="La Ragione R."/>
            <person name="Hildebrand F."/>
            <person name="Pallen M.J."/>
        </authorList>
    </citation>
    <scope>NUCLEOTIDE SEQUENCE</scope>
    <source>
        <strain evidence="2">CHK185-1770</strain>
    </source>
</reference>
<dbReference type="Pfam" id="PF00302">
    <property type="entry name" value="CAT"/>
    <property type="match status" value="1"/>
</dbReference>
<dbReference type="AlphaFoldDB" id="A0A9D2MXT8"/>
<dbReference type="InterPro" id="IPR023213">
    <property type="entry name" value="CAT-like_dom_sf"/>
</dbReference>
<evidence type="ECO:0000313" key="3">
    <source>
        <dbReference type="Proteomes" id="UP000826793"/>
    </source>
</evidence>
<dbReference type="SUPFAM" id="SSF52777">
    <property type="entry name" value="CoA-dependent acyltransferases"/>
    <property type="match status" value="1"/>
</dbReference>
<dbReference type="PANTHER" id="PTHR38474:SF2">
    <property type="entry name" value="CHLORAMPHENICOL ACETYLTRANSFERASE"/>
    <property type="match status" value="1"/>
</dbReference>
<sequence length="216" mass="25528">MIFHEMDLQTWNRREHFAHYTSQVPCFYSMCVDVDVTQLKKRGERLYPALLYGLCAVANRHREFRMAFDGEGRLGWFEEISPCYTVFHPETETFSCLWTQFSPDYREFCARYQEDLRLYGAREGFWGKPHPPENLCDISMIPWQTFTGFHLDLPRGERHLLPIFTMGKVHEVQGKWLLPLAVQVHHGVCDGFHVCRFVEELQQLLDRELYGAEGNM</sequence>
<dbReference type="Proteomes" id="UP000826793">
    <property type="component" value="Unassembled WGS sequence"/>
</dbReference>
<gene>
    <name evidence="2" type="primary">catA</name>
    <name evidence="2" type="ORF">H9710_08815</name>
</gene>
<dbReference type="Gene3D" id="3.30.559.10">
    <property type="entry name" value="Chloramphenicol acetyltransferase-like domain"/>
    <property type="match status" value="1"/>
</dbReference>
<name>A0A9D2MXT8_9FIRM</name>
<dbReference type="NCBIfam" id="NF000491">
    <property type="entry name" value="chloram_CatA"/>
    <property type="match status" value="1"/>
</dbReference>
<proteinExistence type="predicted"/>
<dbReference type="PIRSF" id="PIRSF000440">
    <property type="entry name" value="CAT"/>
    <property type="match status" value="1"/>
</dbReference>
<feature type="active site" description="Proton acceptor" evidence="1">
    <location>
        <position position="186"/>
    </location>
</feature>
<protein>
    <submittedName>
        <fullName evidence="2">Type A chloramphenicol O-acetyltransferase</fullName>
    </submittedName>
</protein>
<dbReference type="EMBL" id="DWXG01000074">
    <property type="protein sequence ID" value="HJB98665.1"/>
    <property type="molecule type" value="Genomic_DNA"/>
</dbReference>
<dbReference type="PANTHER" id="PTHR38474">
    <property type="entry name" value="SLR0299 PROTEIN"/>
    <property type="match status" value="1"/>
</dbReference>
<dbReference type="GO" id="GO:0008811">
    <property type="term" value="F:chloramphenicol O-acetyltransferase activity"/>
    <property type="evidence" value="ECO:0007669"/>
    <property type="project" value="InterPro"/>
</dbReference>
<comment type="caution">
    <text evidence="2">The sequence shown here is derived from an EMBL/GenBank/DDBJ whole genome shotgun (WGS) entry which is preliminary data.</text>
</comment>
<evidence type="ECO:0000313" key="2">
    <source>
        <dbReference type="EMBL" id="HJB98665.1"/>
    </source>
</evidence>
<dbReference type="InterPro" id="IPR001707">
    <property type="entry name" value="Cmp_AcTrfase"/>
</dbReference>
<organism evidence="2 3">
    <name type="scientific">Candidatus Acutalibacter pullicola</name>
    <dbReference type="NCBI Taxonomy" id="2838417"/>
    <lineage>
        <taxon>Bacteria</taxon>
        <taxon>Bacillati</taxon>
        <taxon>Bacillota</taxon>
        <taxon>Clostridia</taxon>
        <taxon>Eubacteriales</taxon>
        <taxon>Acutalibacteraceae</taxon>
        <taxon>Acutalibacter</taxon>
    </lineage>
</organism>
<reference evidence="2" key="2">
    <citation type="submission" date="2021-04" db="EMBL/GenBank/DDBJ databases">
        <authorList>
            <person name="Gilroy R."/>
        </authorList>
    </citation>
    <scope>NUCLEOTIDE SEQUENCE</scope>
    <source>
        <strain evidence="2">CHK185-1770</strain>
    </source>
</reference>
<dbReference type="SMART" id="SM01059">
    <property type="entry name" value="CAT"/>
    <property type="match status" value="1"/>
</dbReference>